<accession>A0A314ZGZ7</accession>
<dbReference type="STRING" id="2094558.A0A314ZGZ7"/>
<sequence length="71" mass="8388">MALHDDHRANVVDIGDHEAQWLTLFTGPADHQKRRHIDLNEEPKIFDNPAKDTKWDLEQLKLQDEKFDGQR</sequence>
<dbReference type="AlphaFoldDB" id="A0A314ZGZ7"/>
<dbReference type="Proteomes" id="UP000250321">
    <property type="component" value="Unassembled WGS sequence"/>
</dbReference>
<organism evidence="1 2">
    <name type="scientific">Prunus yedoensis var. nudiflora</name>
    <dbReference type="NCBI Taxonomy" id="2094558"/>
    <lineage>
        <taxon>Eukaryota</taxon>
        <taxon>Viridiplantae</taxon>
        <taxon>Streptophyta</taxon>
        <taxon>Embryophyta</taxon>
        <taxon>Tracheophyta</taxon>
        <taxon>Spermatophyta</taxon>
        <taxon>Magnoliopsida</taxon>
        <taxon>eudicotyledons</taxon>
        <taxon>Gunneridae</taxon>
        <taxon>Pentapetalae</taxon>
        <taxon>rosids</taxon>
        <taxon>fabids</taxon>
        <taxon>Rosales</taxon>
        <taxon>Rosaceae</taxon>
        <taxon>Amygdaloideae</taxon>
        <taxon>Amygdaleae</taxon>
        <taxon>Prunus</taxon>
    </lineage>
</organism>
<protein>
    <submittedName>
        <fullName evidence="1">TMV resistance protein N-like</fullName>
    </submittedName>
</protein>
<keyword evidence="2" id="KW-1185">Reference proteome</keyword>
<dbReference type="OrthoDB" id="1172387at2759"/>
<reference evidence="1 2" key="1">
    <citation type="submission" date="2018-02" db="EMBL/GenBank/DDBJ databases">
        <title>Draft genome of wild Prunus yedoensis var. nudiflora.</title>
        <authorList>
            <person name="Baek S."/>
            <person name="Kim J.-H."/>
            <person name="Choi K."/>
            <person name="Kim G.-B."/>
            <person name="Cho A."/>
            <person name="Jang H."/>
            <person name="Shin C.-H."/>
            <person name="Yu H.-J."/>
            <person name="Mun J.-H."/>
        </authorList>
    </citation>
    <scope>NUCLEOTIDE SEQUENCE [LARGE SCALE GENOMIC DNA]</scope>
    <source>
        <strain evidence="2">cv. Jeju island</strain>
        <tissue evidence="1">Leaf</tissue>
    </source>
</reference>
<dbReference type="EMBL" id="PJQY01000133">
    <property type="protein sequence ID" value="PQQ17870.1"/>
    <property type="molecule type" value="Genomic_DNA"/>
</dbReference>
<comment type="caution">
    <text evidence="1">The sequence shown here is derived from an EMBL/GenBank/DDBJ whole genome shotgun (WGS) entry which is preliminary data.</text>
</comment>
<evidence type="ECO:0000313" key="2">
    <source>
        <dbReference type="Proteomes" id="UP000250321"/>
    </source>
</evidence>
<gene>
    <name evidence="1" type="ORF">Pyn_33365</name>
</gene>
<evidence type="ECO:0000313" key="1">
    <source>
        <dbReference type="EMBL" id="PQQ17870.1"/>
    </source>
</evidence>
<name>A0A314ZGZ7_PRUYE</name>
<proteinExistence type="predicted"/>